<dbReference type="InterPro" id="IPR053953">
    <property type="entry name" value="NirdL-like_HTH"/>
</dbReference>
<comment type="similarity">
    <text evidence="3">Belongs to the Ahb/Nir family.</text>
</comment>
<dbReference type="InterPro" id="IPR050684">
    <property type="entry name" value="HTH-Siroheme_Decarb"/>
</dbReference>
<accession>B8R8P6</accession>
<dbReference type="EC" id="4.1.1.111" evidence="4"/>
<comment type="pathway">
    <text evidence="2">Porphyrin-containing compound metabolism.</text>
</comment>
<dbReference type="EMBL" id="EU910853">
    <property type="protein sequence ID" value="ACF98052.1"/>
    <property type="molecule type" value="Genomic_DNA"/>
</dbReference>
<comment type="catalytic activity">
    <reaction evidence="5">
        <text>siroheme + 2 H(+) = 12,18-didecarboxysiroheme + 2 CO2</text>
        <dbReference type="Rhea" id="RHEA:19093"/>
        <dbReference type="ChEBI" id="CHEBI:15378"/>
        <dbReference type="ChEBI" id="CHEBI:16526"/>
        <dbReference type="ChEBI" id="CHEBI:60052"/>
        <dbReference type="ChEBI" id="CHEBI:140497"/>
        <dbReference type="EC" id="4.1.1.111"/>
    </reaction>
</comment>
<dbReference type="InterPro" id="IPR040523">
    <property type="entry name" value="AsnC_trans_reg2"/>
</dbReference>
<dbReference type="PANTHER" id="PTHR43413:SF1">
    <property type="entry name" value="SIROHEME DECARBOXYLASE NIRL SUBUNIT"/>
    <property type="match status" value="1"/>
</dbReference>
<dbReference type="InterPro" id="IPR036388">
    <property type="entry name" value="WH-like_DNA-bd_sf"/>
</dbReference>
<dbReference type="GO" id="GO:0016829">
    <property type="term" value="F:lyase activity"/>
    <property type="evidence" value="ECO:0007669"/>
    <property type="project" value="UniProtKB-KW"/>
</dbReference>
<evidence type="ECO:0000256" key="2">
    <source>
        <dbReference type="ARBA" id="ARBA00023444"/>
    </source>
</evidence>
<evidence type="ECO:0000313" key="8">
    <source>
        <dbReference type="EMBL" id="ACF98052.1"/>
    </source>
</evidence>
<reference evidence="8" key="1">
    <citation type="journal article" date="2009" name="Appl. Environ. Microbiol.">
        <title>Characterization of denitrification gene clusters of soil bacteria via a metagenomic approach.</title>
        <authorList>
            <person name="Demaneche S."/>
            <person name="Philippot L."/>
            <person name="David M.M."/>
            <person name="Navarro E."/>
            <person name="Vogel T.M."/>
            <person name="Simonet P."/>
        </authorList>
    </citation>
    <scope>NUCLEOTIDE SEQUENCE</scope>
</reference>
<dbReference type="Pfam" id="PF17805">
    <property type="entry name" value="AsnC_trans_reg2"/>
    <property type="match status" value="1"/>
</dbReference>
<dbReference type="PANTHER" id="PTHR43413">
    <property type="entry name" value="TRANSCRIPTIONAL REGULATOR, ASNC FAMILY"/>
    <property type="match status" value="1"/>
</dbReference>
<dbReference type="AlphaFoldDB" id="B8R8P6"/>
<dbReference type="Pfam" id="PF22451">
    <property type="entry name" value="NirdL-like_HTH"/>
    <property type="match status" value="1"/>
</dbReference>
<evidence type="ECO:0000259" key="7">
    <source>
        <dbReference type="Pfam" id="PF22451"/>
    </source>
</evidence>
<dbReference type="Gene3D" id="3.30.70.3460">
    <property type="match status" value="1"/>
</dbReference>
<evidence type="ECO:0000256" key="4">
    <source>
        <dbReference type="ARBA" id="ARBA00023471"/>
    </source>
</evidence>
<proteinExistence type="inferred from homology"/>
<feature type="domain" description="Siroheme decarboxylase AsnC-like ligand binding" evidence="6">
    <location>
        <begin position="67"/>
        <end position="139"/>
    </location>
</feature>
<sequence length="147" mass="16453">MDECDRAIVNHLQDGFPLESEPFKAASAAIGITEEALIGRIERMLDTGVLTRFGPLYQIERMGGRFTLAAMSVPARDFDRVAAIVNAFPEVAHNYERDHALNMWFVLATEDDRSTAAVVESIEQASGCRVLLFPKEREYFVQLMLTA</sequence>
<protein>
    <recommendedName>
        <fullName evidence="4">siroheme decarboxylase</fullName>
        <ecNumber evidence="4">4.1.1.111</ecNumber>
    </recommendedName>
</protein>
<evidence type="ECO:0000256" key="5">
    <source>
        <dbReference type="ARBA" id="ARBA00048470"/>
    </source>
</evidence>
<evidence type="ECO:0000256" key="3">
    <source>
        <dbReference type="ARBA" id="ARBA00023457"/>
    </source>
</evidence>
<evidence type="ECO:0000259" key="6">
    <source>
        <dbReference type="Pfam" id="PF17805"/>
    </source>
</evidence>
<organism evidence="8">
    <name type="scientific">uncultured bacterium 888</name>
    <dbReference type="NCBI Taxonomy" id="548896"/>
    <lineage>
        <taxon>Bacteria</taxon>
        <taxon>environmental samples</taxon>
    </lineage>
</organism>
<dbReference type="Gene3D" id="1.10.10.10">
    <property type="entry name" value="Winged helix-like DNA-binding domain superfamily/Winged helix DNA-binding domain"/>
    <property type="match status" value="1"/>
</dbReference>
<evidence type="ECO:0000256" key="1">
    <source>
        <dbReference type="ARBA" id="ARBA00023239"/>
    </source>
</evidence>
<feature type="domain" description="Siroheme decarboxylase NirL-like HTH" evidence="7">
    <location>
        <begin position="5"/>
        <end position="50"/>
    </location>
</feature>
<name>B8R8P6_9BACT</name>
<keyword evidence="1" id="KW-0456">Lyase</keyword>